<keyword evidence="2 17" id="KW-0963">Cytoplasm</keyword>
<dbReference type="NCBIfam" id="NF001503">
    <property type="entry name" value="PRK00349.1"/>
    <property type="match status" value="1"/>
</dbReference>
<evidence type="ECO:0000256" key="6">
    <source>
        <dbReference type="ARBA" id="ARBA00022763"/>
    </source>
</evidence>
<evidence type="ECO:0000256" key="14">
    <source>
        <dbReference type="ARBA" id="ARBA00038000"/>
    </source>
</evidence>
<evidence type="ECO:0000256" key="1">
    <source>
        <dbReference type="ARBA" id="ARBA00004496"/>
    </source>
</evidence>
<evidence type="ECO:0000256" key="12">
    <source>
        <dbReference type="ARBA" id="ARBA00023125"/>
    </source>
</evidence>
<dbReference type="Pfam" id="PF00005">
    <property type="entry name" value="ABC_tran"/>
    <property type="match status" value="1"/>
</dbReference>
<dbReference type="Pfam" id="PF17755">
    <property type="entry name" value="UvrA_DNA-bind"/>
    <property type="match status" value="1"/>
</dbReference>
<evidence type="ECO:0000256" key="7">
    <source>
        <dbReference type="ARBA" id="ARBA00022769"/>
    </source>
</evidence>
<evidence type="ECO:0000256" key="11">
    <source>
        <dbReference type="ARBA" id="ARBA00022881"/>
    </source>
</evidence>
<keyword evidence="9 17" id="KW-0862">Zinc</keyword>
<evidence type="ECO:0000256" key="4">
    <source>
        <dbReference type="ARBA" id="ARBA00022737"/>
    </source>
</evidence>
<dbReference type="RefSeq" id="WP_366191213.1">
    <property type="nucleotide sequence ID" value="NZ_JBFBVU010000002.1"/>
</dbReference>
<reference evidence="19 20" key="1">
    <citation type="submission" date="2024-07" db="EMBL/GenBank/DDBJ databases">
        <authorList>
            <person name="Kang M."/>
        </authorList>
    </citation>
    <scope>NUCLEOTIDE SEQUENCE [LARGE SCALE GENOMIC DNA]</scope>
    <source>
        <strain evidence="19 20">DFM31</strain>
    </source>
</reference>
<dbReference type="InterPro" id="IPR004602">
    <property type="entry name" value="UvrA"/>
</dbReference>
<feature type="binding site" evidence="17">
    <location>
        <begin position="34"/>
        <end position="41"/>
    </location>
    <ligand>
        <name>ATP</name>
        <dbReference type="ChEBI" id="CHEBI:30616"/>
    </ligand>
</feature>
<dbReference type="Gene3D" id="1.20.1580.10">
    <property type="entry name" value="ABC transporter ATPase like domain"/>
    <property type="match status" value="2"/>
</dbReference>
<dbReference type="InterPro" id="IPR003439">
    <property type="entry name" value="ABC_transporter-like_ATP-bd"/>
</dbReference>
<keyword evidence="11 17" id="KW-0267">Excision nuclease</keyword>
<feature type="binding site" evidence="17">
    <location>
        <begin position="645"/>
        <end position="652"/>
    </location>
    <ligand>
        <name>ATP</name>
        <dbReference type="ChEBI" id="CHEBI:30616"/>
    </ligand>
</feature>
<dbReference type="InterPro" id="IPR041102">
    <property type="entry name" value="UvrA_inter"/>
</dbReference>
<keyword evidence="3 17" id="KW-0479">Metal-binding</keyword>
<dbReference type="NCBIfam" id="TIGR00630">
    <property type="entry name" value="uvra"/>
    <property type="match status" value="1"/>
</dbReference>
<dbReference type="Pfam" id="PF17760">
    <property type="entry name" value="UvrA_inter"/>
    <property type="match status" value="1"/>
</dbReference>
<evidence type="ECO:0000256" key="2">
    <source>
        <dbReference type="ARBA" id="ARBA00022490"/>
    </source>
</evidence>
<evidence type="ECO:0000256" key="17">
    <source>
        <dbReference type="HAMAP-Rule" id="MF_00205"/>
    </source>
</evidence>
<comment type="caution">
    <text evidence="17">Lacks conserved residue(s) required for the propagation of feature annotation.</text>
</comment>
<keyword evidence="5 17" id="KW-0547">Nucleotide-binding</keyword>
<dbReference type="InterPro" id="IPR027417">
    <property type="entry name" value="P-loop_NTPase"/>
</dbReference>
<keyword evidence="4 17" id="KW-0677">Repeat</keyword>
<comment type="function">
    <text evidence="17">The UvrABC repair system catalyzes the recognition and processing of DNA lesions. UvrA is an ATPase and a DNA-binding protein. A damage recognition complex composed of 2 UvrA and 2 UvrB subunits scans DNA for abnormalities. When the presence of a lesion has been verified by UvrB, the UvrA molecules dissociate.</text>
</comment>
<keyword evidence="12 17" id="KW-0238">DNA-binding</keyword>
<dbReference type="EMBL" id="JBFBVU010000002">
    <property type="protein sequence ID" value="MEV8465623.1"/>
    <property type="molecule type" value="Genomic_DNA"/>
</dbReference>
<keyword evidence="8 17" id="KW-0863">Zinc-finger</keyword>
<evidence type="ECO:0000313" key="19">
    <source>
        <dbReference type="EMBL" id="MEV8465623.1"/>
    </source>
</evidence>
<dbReference type="PROSITE" id="PS00211">
    <property type="entry name" value="ABC_TRANSPORTER_1"/>
    <property type="match status" value="2"/>
</dbReference>
<dbReference type="Proteomes" id="UP001553161">
    <property type="component" value="Unassembled WGS sequence"/>
</dbReference>
<feature type="domain" description="ABC transporter" evidence="18">
    <location>
        <begin position="610"/>
        <end position="941"/>
    </location>
</feature>
<gene>
    <name evidence="17 19" type="primary">uvrA</name>
    <name evidence="19" type="ORF">AB0T83_02360</name>
</gene>
<dbReference type="InterPro" id="IPR017871">
    <property type="entry name" value="ABC_transporter-like_CS"/>
</dbReference>
<dbReference type="InterPro" id="IPR013815">
    <property type="entry name" value="ATP_grasp_subdomain_1"/>
</dbReference>
<comment type="subunit">
    <text evidence="17">Forms a heterotetramer with UvrB during the search for lesions.</text>
</comment>
<name>A0ABV3L2A3_9RHOB</name>
<evidence type="ECO:0000259" key="18">
    <source>
        <dbReference type="PROSITE" id="PS50893"/>
    </source>
</evidence>
<evidence type="ECO:0000256" key="10">
    <source>
        <dbReference type="ARBA" id="ARBA00022840"/>
    </source>
</evidence>
<organism evidence="19 20">
    <name type="scientific">Meridianimarinicoccus marinus</name>
    <dbReference type="NCBI Taxonomy" id="3231483"/>
    <lineage>
        <taxon>Bacteria</taxon>
        <taxon>Pseudomonadati</taxon>
        <taxon>Pseudomonadota</taxon>
        <taxon>Alphaproteobacteria</taxon>
        <taxon>Rhodobacterales</taxon>
        <taxon>Paracoccaceae</taxon>
        <taxon>Meridianimarinicoccus</taxon>
    </lineage>
</organism>
<dbReference type="Gene3D" id="1.10.8.280">
    <property type="entry name" value="ABC transporter ATPase domain-like"/>
    <property type="match status" value="1"/>
</dbReference>
<dbReference type="HAMAP" id="MF_00205">
    <property type="entry name" value="UvrA"/>
    <property type="match status" value="1"/>
</dbReference>
<comment type="similarity">
    <text evidence="14 17">Belongs to the ABC transporter superfamily. UvrA family.</text>
</comment>
<evidence type="ECO:0000256" key="8">
    <source>
        <dbReference type="ARBA" id="ARBA00022771"/>
    </source>
</evidence>
<dbReference type="PANTHER" id="PTHR43152">
    <property type="entry name" value="UVRABC SYSTEM PROTEIN A"/>
    <property type="match status" value="1"/>
</dbReference>
<comment type="subcellular location">
    <subcellularLocation>
        <location evidence="1 17">Cytoplasm</location>
    </subcellularLocation>
</comment>
<dbReference type="Gene3D" id="3.40.50.300">
    <property type="entry name" value="P-loop containing nucleotide triphosphate hydrolases"/>
    <property type="match status" value="2"/>
</dbReference>
<evidence type="ECO:0000256" key="15">
    <source>
        <dbReference type="ARBA" id="ARBA00039316"/>
    </source>
</evidence>
<dbReference type="CDD" id="cd03271">
    <property type="entry name" value="ABC_UvrA_II"/>
    <property type="match status" value="1"/>
</dbReference>
<keyword evidence="13 17" id="KW-0234">DNA repair</keyword>
<sequence>MAEQKNIEVRGAREHNLKGIDVDIPRDQLVVITGLSGSGKSSLAFDTVYAEGQRRYVESLSAYARQFLDMMEKPDVDHISGLSPAISIEQKTTSKNPRSTVGTVTEIYDYMRLLFARAGTPYSPATGKPIEAQQVQDMVDRIMEMEEGTRGYLLAPIIRDRKGEYRKEMLELRKQGFQRVKVDGEFYELDMPPKLDKKFRHDIDVVVDRIVVREGLETRLADSLRTALDLADGIAILETAPKDGEPERITFSERFACPVSGFTIPEIEPRLFSFNAPFGACPDCDGLGMELFFDERLVVPDQTLQLYDGALAPWRKGKSPYFLQTIEAIARHYEFDKATPWKDLPAHVQQVFLHGSGEEEIEFRYDDGGRVYQVSRVFEGVIPNMERRYRETDSNWVREEFERYQNNRPCHTCEGHRLRAEALAVKIAGVHVGQVVQMSIRQALDWVEDAPNHLTKQKNEIARAILKEIRERLGFLNNVGLEYLTLSRNAGTLSGGESQRIRLASQIGSGLTGVLYVLDEPSIGLHQRDNDRLLTTLKNLRDQGNTVIVVEHDEEAIREADYVFDIGPGAGVHGGEVVAKGTPAQIMATEASVTGDYLAGRREIAVPATRRKGNGKKVKVVKATGNNLKNVTAEFPLGRFVCVSGVSGGGKSTLTIETLFKTASMRLNGARQTPAPCETIKGLEHLDKVIDIDQRPIGRTPRSNPATYTGAFTPIRDWFAGLPEAKTRGYKPGRFSFNVKGGRCEACQGDGVIKIEMHFLPDVYVTCETCHGARYNRETLEVQFKGKSIADVLDMTVEDAQQFFKAVPSIRDKMDALMRVGLGYIKVGQQATTLSGGEAQRVKLAKELSKRSTGRTLYILDEPTTGLHFEDVRKLLEVLHELVEQGNTVVVIEHNLDVIKTADWIIDIGPEGGDGGGEIVAKGTPEKIAQEARSHTGRYLKGMLDPRRRVAAE</sequence>
<evidence type="ECO:0000313" key="20">
    <source>
        <dbReference type="Proteomes" id="UP001553161"/>
    </source>
</evidence>
<accession>A0ABV3L2A3</accession>
<dbReference type="PROSITE" id="PS50893">
    <property type="entry name" value="ABC_TRANSPORTER_2"/>
    <property type="match status" value="1"/>
</dbReference>
<keyword evidence="7 17" id="KW-0228">DNA excision</keyword>
<keyword evidence="19" id="KW-0378">Hydrolase</keyword>
<evidence type="ECO:0000256" key="9">
    <source>
        <dbReference type="ARBA" id="ARBA00022833"/>
    </source>
</evidence>
<keyword evidence="17" id="KW-0742">SOS response</keyword>
<keyword evidence="10 17" id="KW-0067">ATP-binding</keyword>
<keyword evidence="20" id="KW-1185">Reference proteome</keyword>
<keyword evidence="6 17" id="KW-0227">DNA damage</keyword>
<dbReference type="PANTHER" id="PTHR43152:SF3">
    <property type="entry name" value="UVRABC SYSTEM PROTEIN A"/>
    <property type="match status" value="1"/>
</dbReference>
<protein>
    <recommendedName>
        <fullName evidence="15 17">UvrABC system protein A</fullName>
        <shortName evidence="17">UvrA protein</shortName>
    </recommendedName>
    <alternativeName>
        <fullName evidence="16 17">Excinuclease ABC subunit A</fullName>
    </alternativeName>
</protein>
<dbReference type="InterPro" id="IPR041552">
    <property type="entry name" value="UvrA_DNA-bd"/>
</dbReference>
<comment type="caution">
    <text evidence="19">The sequence shown here is derived from an EMBL/GenBank/DDBJ whole genome shotgun (WGS) entry which is preliminary data.</text>
</comment>
<feature type="zinc finger region" description="C4-type" evidence="17">
    <location>
        <begin position="744"/>
        <end position="770"/>
    </location>
</feature>
<dbReference type="Gene3D" id="3.30.1490.20">
    <property type="entry name" value="ATP-grasp fold, A domain"/>
    <property type="match status" value="1"/>
</dbReference>
<evidence type="ECO:0000256" key="13">
    <source>
        <dbReference type="ARBA" id="ARBA00023204"/>
    </source>
</evidence>
<dbReference type="CDD" id="cd03270">
    <property type="entry name" value="ABC_UvrA_I"/>
    <property type="match status" value="1"/>
</dbReference>
<evidence type="ECO:0000256" key="5">
    <source>
        <dbReference type="ARBA" id="ARBA00022741"/>
    </source>
</evidence>
<dbReference type="SUPFAM" id="SSF52540">
    <property type="entry name" value="P-loop containing nucleoside triphosphate hydrolases"/>
    <property type="match status" value="2"/>
</dbReference>
<dbReference type="GO" id="GO:0016787">
    <property type="term" value="F:hydrolase activity"/>
    <property type="evidence" value="ECO:0007669"/>
    <property type="project" value="UniProtKB-KW"/>
</dbReference>
<evidence type="ECO:0000256" key="16">
    <source>
        <dbReference type="ARBA" id="ARBA00042156"/>
    </source>
</evidence>
<evidence type="ECO:0000256" key="3">
    <source>
        <dbReference type="ARBA" id="ARBA00022723"/>
    </source>
</evidence>
<proteinExistence type="inferred from homology"/>